<feature type="compositionally biased region" description="Polar residues" evidence="1">
    <location>
        <begin position="137"/>
        <end position="148"/>
    </location>
</feature>
<reference evidence="2" key="2">
    <citation type="journal article" date="2022" name="Elife">
        <title>Obligate sexual reproduction of a homothallic fungus closely related to the Cryptococcus pathogenic species complex.</title>
        <authorList>
            <person name="Passer A.R."/>
            <person name="Clancey S.A."/>
            <person name="Shea T."/>
            <person name="David-Palma M."/>
            <person name="Averette A.F."/>
            <person name="Boekhout T."/>
            <person name="Porcel B.M."/>
            <person name="Nowrousian M."/>
            <person name="Cuomo C.A."/>
            <person name="Sun S."/>
            <person name="Heitman J."/>
            <person name="Coelho M.A."/>
        </authorList>
    </citation>
    <scope>NUCLEOTIDE SEQUENCE</scope>
    <source>
        <strain evidence="2">CBS 7841</strain>
    </source>
</reference>
<name>A0AAJ8JW10_9TREE</name>
<accession>A0AAJ8JW10</accession>
<protein>
    <submittedName>
        <fullName evidence="2">Uncharacterized protein</fullName>
    </submittedName>
</protein>
<dbReference type="EMBL" id="CP143788">
    <property type="protein sequence ID" value="WVN89495.1"/>
    <property type="molecule type" value="Genomic_DNA"/>
</dbReference>
<evidence type="ECO:0000313" key="2">
    <source>
        <dbReference type="EMBL" id="WVN89495.1"/>
    </source>
</evidence>
<dbReference type="RefSeq" id="XP_066070195.1">
    <property type="nucleotide sequence ID" value="XM_066214098.1"/>
</dbReference>
<organism evidence="2 3">
    <name type="scientific">Cryptococcus depauperatus CBS 7841</name>
    <dbReference type="NCBI Taxonomy" id="1295531"/>
    <lineage>
        <taxon>Eukaryota</taxon>
        <taxon>Fungi</taxon>
        <taxon>Dikarya</taxon>
        <taxon>Basidiomycota</taxon>
        <taxon>Agaricomycotina</taxon>
        <taxon>Tremellomycetes</taxon>
        <taxon>Tremellales</taxon>
        <taxon>Cryptococcaceae</taxon>
        <taxon>Cryptococcus</taxon>
    </lineage>
</organism>
<dbReference type="KEGG" id="cdep:91088930"/>
<reference evidence="2" key="1">
    <citation type="submission" date="2016-06" db="EMBL/GenBank/DDBJ databases">
        <authorList>
            <person name="Cuomo C."/>
            <person name="Litvintseva A."/>
            <person name="Heitman J."/>
            <person name="Chen Y."/>
            <person name="Sun S."/>
            <person name="Springer D."/>
            <person name="Dromer F."/>
            <person name="Young S."/>
            <person name="Zeng Q."/>
            <person name="Chapman S."/>
            <person name="Gujja S."/>
            <person name="Saif S."/>
            <person name="Birren B."/>
        </authorList>
    </citation>
    <scope>NUCLEOTIDE SEQUENCE</scope>
    <source>
        <strain evidence="2">CBS 7841</strain>
    </source>
</reference>
<keyword evidence="3" id="KW-1185">Reference proteome</keyword>
<proteinExistence type="predicted"/>
<dbReference type="Proteomes" id="UP000094043">
    <property type="component" value="Chromosome 5"/>
</dbReference>
<dbReference type="GeneID" id="91088930"/>
<feature type="compositionally biased region" description="Polar residues" evidence="1">
    <location>
        <begin position="118"/>
        <end position="129"/>
    </location>
</feature>
<feature type="compositionally biased region" description="Basic and acidic residues" evidence="1">
    <location>
        <begin position="103"/>
        <end position="115"/>
    </location>
</feature>
<dbReference type="AlphaFoldDB" id="A0AAJ8JW10"/>
<evidence type="ECO:0000256" key="1">
    <source>
        <dbReference type="SAM" id="MobiDB-lite"/>
    </source>
</evidence>
<gene>
    <name evidence="2" type="ORF">L203_104720</name>
</gene>
<feature type="region of interest" description="Disordered" evidence="1">
    <location>
        <begin position="91"/>
        <end position="148"/>
    </location>
</feature>
<evidence type="ECO:0000313" key="3">
    <source>
        <dbReference type="Proteomes" id="UP000094043"/>
    </source>
</evidence>
<sequence>MTIGAAPIILGAFAVVGTGYLVKKFVYDPHLAPILDAWQKQFQEQSWHQFRSNDCLQERKEHEQDMVAMAIRMPSTAVAPTDEGYERGLRRRKMSWGNGSNPEKARPADIPEPRKKSLVNQSPEPSLSGKSHDLMSEMSSSGYSPITPVQNDRIHLNGSDKMLPTRLFLQSFVDIGPKGSLLNEDVESLPETAASFDNVLEAESFLSYPTSAQLSPSASSSDPHGPVDGFGLSFTTSPILGKVRGAMSVISMSDSENEHT</sequence>
<reference evidence="2" key="3">
    <citation type="submission" date="2024-01" db="EMBL/GenBank/DDBJ databases">
        <authorList>
            <person name="Coelho M.A."/>
            <person name="David-Palma M."/>
            <person name="Shea T."/>
            <person name="Sun S."/>
            <person name="Cuomo C.A."/>
            <person name="Heitman J."/>
        </authorList>
    </citation>
    <scope>NUCLEOTIDE SEQUENCE</scope>
    <source>
        <strain evidence="2">CBS 7841</strain>
    </source>
</reference>